<keyword evidence="11" id="KW-1185">Reference proteome</keyword>
<dbReference type="PANTHER" id="PTHR30509:SF9">
    <property type="entry name" value="MULTIDRUG RESISTANCE PROTEIN MDTO"/>
    <property type="match status" value="1"/>
</dbReference>
<feature type="transmembrane region" description="Helical" evidence="8">
    <location>
        <begin position="62"/>
        <end position="79"/>
    </location>
</feature>
<dbReference type="Pfam" id="PF13515">
    <property type="entry name" value="FUSC_2"/>
    <property type="match status" value="1"/>
</dbReference>
<feature type="transmembrane region" description="Helical" evidence="8">
    <location>
        <begin position="500"/>
        <end position="518"/>
    </location>
</feature>
<dbReference type="GO" id="GO:0005886">
    <property type="term" value="C:plasma membrane"/>
    <property type="evidence" value="ECO:0007669"/>
    <property type="project" value="UniProtKB-SubCell"/>
</dbReference>
<reference evidence="10 11" key="1">
    <citation type="submission" date="2021-03" db="EMBL/GenBank/DDBJ databases">
        <title>Whole genome shotgun sequence of Actinoplanes toevensis NBRC 105298.</title>
        <authorList>
            <person name="Komaki H."/>
            <person name="Tamura T."/>
        </authorList>
    </citation>
    <scope>NUCLEOTIDE SEQUENCE [LARGE SCALE GENOMIC DNA]</scope>
    <source>
        <strain evidence="10 11">NBRC 105298</strain>
    </source>
</reference>
<dbReference type="EMBL" id="BOQN01000011">
    <property type="protein sequence ID" value="GIM89095.1"/>
    <property type="molecule type" value="Genomic_DNA"/>
</dbReference>
<keyword evidence="4 8" id="KW-1133">Transmembrane helix</keyword>
<keyword evidence="3 8" id="KW-0812">Transmembrane</keyword>
<evidence type="ECO:0000313" key="11">
    <source>
        <dbReference type="Proteomes" id="UP000677082"/>
    </source>
</evidence>
<proteinExistence type="inferred from homology"/>
<evidence type="ECO:0000259" key="9">
    <source>
        <dbReference type="Pfam" id="PF13515"/>
    </source>
</evidence>
<evidence type="ECO:0000256" key="1">
    <source>
        <dbReference type="ARBA" id="ARBA00004651"/>
    </source>
</evidence>
<evidence type="ECO:0000256" key="6">
    <source>
        <dbReference type="ARBA" id="ARBA00043993"/>
    </source>
</evidence>
<evidence type="ECO:0000256" key="4">
    <source>
        <dbReference type="ARBA" id="ARBA00022989"/>
    </source>
</evidence>
<comment type="caution">
    <text evidence="10">The sequence shown here is derived from an EMBL/GenBank/DDBJ whole genome shotgun (WGS) entry which is preliminary data.</text>
</comment>
<keyword evidence="5 8" id="KW-0472">Membrane</keyword>
<gene>
    <name evidence="10" type="ORF">Ato02nite_008880</name>
</gene>
<evidence type="ECO:0000256" key="7">
    <source>
        <dbReference type="SAM" id="MobiDB-lite"/>
    </source>
</evidence>
<protein>
    <recommendedName>
        <fullName evidence="9">Integral membrane bound transporter domain-containing protein</fullName>
    </recommendedName>
</protein>
<comment type="similarity">
    <text evidence="6">Belongs to the YccS/YhfK family.</text>
</comment>
<feature type="domain" description="Integral membrane bound transporter" evidence="9">
    <location>
        <begin position="416"/>
        <end position="537"/>
    </location>
</feature>
<evidence type="ECO:0000256" key="5">
    <source>
        <dbReference type="ARBA" id="ARBA00023136"/>
    </source>
</evidence>
<keyword evidence="2" id="KW-1003">Cell membrane</keyword>
<dbReference type="Proteomes" id="UP000677082">
    <property type="component" value="Unassembled WGS sequence"/>
</dbReference>
<comment type="subcellular location">
    <subcellularLocation>
        <location evidence="1">Cell membrane</location>
        <topology evidence="1">Multi-pass membrane protein</topology>
    </subcellularLocation>
</comment>
<sequence>MPTGSAADPDSSRGRLCQTLAMGWLRRRDPQLLAVRRAARVTLVACLGFYVCRYLLDTPAMAPYALFGAVALGALSQIPGTPRRRAGTLIAVLPVAWLLVSLGTLLSVSNVAAAAGMFLFGFVVSYVGVGGPRLAGLAAGMQLLYILPCFPPYDPGSLPSRLAGVTCAIVLLAVAEVALWPDPVPTPYTARLADAIDSLADCLSAVADSWEHGSKERLAELLPEATDRADALRPSRLPPLQRPASAGRRDRALSAAAGTARLLLGRAVDLFFVEQRGAVTLPAATNLVRRTAGCTASAAAWLRGRGPLPDTDQVAAALSEFRVARMNTDPGGIPPERLRLGALALALGEWTKSLVVAIRLAAGERPAHADPTGPFWYAYRSTPSLYWHRLRENLTPRSVAFQGALRLAAALAVARLLAGELDLSHGFWVLLTILTVLRTSAAETRSALRPALVGTVAGSLAAAVLLVVGVHPTVYAVVLPVVMLVGFAAGPLLGLGWSQALFTLVITLVFAQVTPVDWRLAEARVLDVLVGAAIGVLAGLFAWPRGGGGELHRAAGTFLGSSAEVIRETVAVMADGRPPGAALPRARLAGQLADASFALYQSERHSAAAVDWQATLLAGHHAVRGAEALVRSCPAGGLLPCVAPLTSAADDVAGRYDRAAADLLAHRRTLVEPVPAAVEWPTDLGQDLYIIADLRVWLDGLREDLGRIPGLPEPGDDLRVRVSRVADGAS</sequence>
<evidence type="ECO:0000256" key="8">
    <source>
        <dbReference type="SAM" id="Phobius"/>
    </source>
</evidence>
<organism evidence="10 11">
    <name type="scientific">Paractinoplanes toevensis</name>
    <dbReference type="NCBI Taxonomy" id="571911"/>
    <lineage>
        <taxon>Bacteria</taxon>
        <taxon>Bacillati</taxon>
        <taxon>Actinomycetota</taxon>
        <taxon>Actinomycetes</taxon>
        <taxon>Micromonosporales</taxon>
        <taxon>Micromonosporaceae</taxon>
        <taxon>Paractinoplanes</taxon>
    </lineage>
</organism>
<dbReference type="PANTHER" id="PTHR30509">
    <property type="entry name" value="P-HYDROXYBENZOIC ACID EFFLUX PUMP SUBUNIT-RELATED"/>
    <property type="match status" value="1"/>
</dbReference>
<feature type="region of interest" description="Disordered" evidence="7">
    <location>
        <begin position="230"/>
        <end position="249"/>
    </location>
</feature>
<feature type="transmembrane region" description="Helical" evidence="8">
    <location>
        <begin position="524"/>
        <end position="543"/>
    </location>
</feature>
<feature type="transmembrane region" description="Helical" evidence="8">
    <location>
        <begin position="111"/>
        <end position="129"/>
    </location>
</feature>
<accession>A0A919T743</accession>
<dbReference type="InterPro" id="IPR049453">
    <property type="entry name" value="Memb_transporter_dom"/>
</dbReference>
<name>A0A919T743_9ACTN</name>
<evidence type="ECO:0000256" key="2">
    <source>
        <dbReference type="ARBA" id="ARBA00022475"/>
    </source>
</evidence>
<evidence type="ECO:0000256" key="3">
    <source>
        <dbReference type="ARBA" id="ARBA00022692"/>
    </source>
</evidence>
<feature type="transmembrane region" description="Helical" evidence="8">
    <location>
        <begin position="448"/>
        <end position="468"/>
    </location>
</feature>
<feature type="transmembrane region" description="Helical" evidence="8">
    <location>
        <begin position="86"/>
        <end position="105"/>
    </location>
</feature>
<dbReference type="AlphaFoldDB" id="A0A919T743"/>
<evidence type="ECO:0000313" key="10">
    <source>
        <dbReference type="EMBL" id="GIM89095.1"/>
    </source>
</evidence>